<dbReference type="Pfam" id="PF00787">
    <property type="entry name" value="PX"/>
    <property type="match status" value="1"/>
</dbReference>
<comment type="caution">
    <text evidence="2">The sequence shown here is derived from an EMBL/GenBank/DDBJ whole genome shotgun (WGS) entry which is preliminary data.</text>
</comment>
<organism evidence="2 3">
    <name type="scientific">Phytophthora rubi</name>
    <dbReference type="NCBI Taxonomy" id="129364"/>
    <lineage>
        <taxon>Eukaryota</taxon>
        <taxon>Sar</taxon>
        <taxon>Stramenopiles</taxon>
        <taxon>Oomycota</taxon>
        <taxon>Peronosporomycetes</taxon>
        <taxon>Peronosporales</taxon>
        <taxon>Peronosporaceae</taxon>
        <taxon>Phytophthora</taxon>
    </lineage>
</organism>
<evidence type="ECO:0000259" key="1">
    <source>
        <dbReference type="PROSITE" id="PS50195"/>
    </source>
</evidence>
<dbReference type="SUPFAM" id="SSF64268">
    <property type="entry name" value="PX domain"/>
    <property type="match status" value="1"/>
</dbReference>
<dbReference type="AlphaFoldDB" id="A0A6A3NMV2"/>
<dbReference type="Gene3D" id="3.90.1720.10">
    <property type="entry name" value="endopeptidase domain like (from Nostoc punctiforme)"/>
    <property type="match status" value="1"/>
</dbReference>
<dbReference type="Proteomes" id="UP000435112">
    <property type="component" value="Unassembled WGS sequence"/>
</dbReference>
<dbReference type="PANTHER" id="PTHR47112:SF1">
    <property type="entry name" value="PX DOMAIN-CONTAINING PROTEIN"/>
    <property type="match status" value="1"/>
</dbReference>
<dbReference type="InterPro" id="IPR001683">
    <property type="entry name" value="PX_dom"/>
</dbReference>
<proteinExistence type="predicted"/>
<dbReference type="CDD" id="cd06093">
    <property type="entry name" value="PX_domain"/>
    <property type="match status" value="1"/>
</dbReference>
<dbReference type="GO" id="GO:0035091">
    <property type="term" value="F:phosphatidylinositol binding"/>
    <property type="evidence" value="ECO:0007669"/>
    <property type="project" value="InterPro"/>
</dbReference>
<dbReference type="SUPFAM" id="SSF54001">
    <property type="entry name" value="Cysteine proteinases"/>
    <property type="match status" value="1"/>
</dbReference>
<dbReference type="PROSITE" id="PS50195">
    <property type="entry name" value="PX"/>
    <property type="match status" value="1"/>
</dbReference>
<dbReference type="PANTHER" id="PTHR47112">
    <property type="entry name" value="PX DOMAIN-CONTAINING PROTEIN"/>
    <property type="match status" value="1"/>
</dbReference>
<dbReference type="InterPro" id="IPR036871">
    <property type="entry name" value="PX_dom_sf"/>
</dbReference>
<evidence type="ECO:0000313" key="2">
    <source>
        <dbReference type="EMBL" id="KAE9045860.1"/>
    </source>
</evidence>
<accession>A0A6A3NMV2</accession>
<dbReference type="Gene3D" id="3.30.1520.10">
    <property type="entry name" value="Phox-like domain"/>
    <property type="match status" value="1"/>
</dbReference>
<feature type="domain" description="PX" evidence="1">
    <location>
        <begin position="218"/>
        <end position="330"/>
    </location>
</feature>
<evidence type="ECO:0000313" key="3">
    <source>
        <dbReference type="Proteomes" id="UP000435112"/>
    </source>
</evidence>
<sequence length="548" mass="60851">MGAAAMAQCSCCTWTSPFSSPTLSGRQTVNPSRKELRVVFEIDVALSGTSFSSGIADTNLPMTGHLTLSSHAPSSSAGDLHQLPLVLLKRLLLEFLGRRSNCNHSELVIAISSTTSYSPLELVMTSSTCNQRVRVIFEASNEDANKDFRIALSLLLCARCGASAGCCCGWRQRHVISPDMELHEISRFIAINLPKVPMQAKSVCHLQFGWRGVKTAENFGVQIHGHNVQRQIVESPYTVFKMGLCLGDLTWRIARRYREFAELHARLKVVVQEGILPALPPTKWFAATDHGFLVRRQWQLENYIKGVFMVDELQDSVPLLVFLGVLSASYVDHVALRRHRRQILHLQVLEYYTRPGDLILFNGRAKVSALQRSLTRAEWDHVAIVVPSRDGGHLQLLEVTGDGVTLSPLTSRLLAYSTFHVRYFALRKLRTPLLSRAVVNDLLERFTAEVEGLSYGLSLRRLLHARQTEPALSRDSTFFCSELVAHAYKALGLISSSSEANDFWPGSFSPGDFVDAELGRHGASLSPEIIIDCKLLEVATATKRSPST</sequence>
<reference evidence="2 3" key="1">
    <citation type="submission" date="2018-09" db="EMBL/GenBank/DDBJ databases">
        <title>Genomic investigation of the strawberry pathogen Phytophthora fragariae indicates pathogenicity is determined by transcriptional variation in three key races.</title>
        <authorList>
            <person name="Adams T.M."/>
            <person name="Armitage A.D."/>
            <person name="Sobczyk M.K."/>
            <person name="Bates H.J."/>
            <person name="Dunwell J.M."/>
            <person name="Nellist C.F."/>
            <person name="Harrison R.J."/>
        </authorList>
    </citation>
    <scope>NUCLEOTIDE SEQUENCE [LARGE SCALE GENOMIC DNA]</scope>
    <source>
        <strain evidence="2 3">SCRP324</strain>
    </source>
</reference>
<dbReference type="InterPro" id="IPR038765">
    <property type="entry name" value="Papain-like_cys_pep_sf"/>
</dbReference>
<name>A0A6A3NMV2_9STRA</name>
<dbReference type="OrthoDB" id="289113at2759"/>
<gene>
    <name evidence="2" type="ORF">PR002_g1988</name>
</gene>
<protein>
    <recommendedName>
        <fullName evidence="1">PX domain-containing protein</fullName>
    </recommendedName>
</protein>
<dbReference type="EMBL" id="QXFU01000063">
    <property type="protein sequence ID" value="KAE9045860.1"/>
    <property type="molecule type" value="Genomic_DNA"/>
</dbReference>